<dbReference type="Pfam" id="PF01569">
    <property type="entry name" value="PAP2"/>
    <property type="match status" value="1"/>
</dbReference>
<keyword evidence="1" id="KW-1133">Transmembrane helix</keyword>
<proteinExistence type="predicted"/>
<organism evidence="3 4">
    <name type="scientific">Lentilactobacillus sunkii</name>
    <dbReference type="NCBI Taxonomy" id="481719"/>
    <lineage>
        <taxon>Bacteria</taxon>
        <taxon>Bacillati</taxon>
        <taxon>Bacillota</taxon>
        <taxon>Bacilli</taxon>
        <taxon>Lactobacillales</taxon>
        <taxon>Lactobacillaceae</taxon>
        <taxon>Lentilactobacillus</taxon>
    </lineage>
</organism>
<sequence>MKKQLQKLSTLVGLVSLITFLVLTYGVLFHKEWISTFDSYFGHAIRNLATPTLTSFMVHLTKLGNYESLLGFTVGAGLILFLVRKVRAALFLLINGVVLAGPVNTLLKHLINRPRPTLPHMVAVHSSSFPSGHSMSIMIVAGSLILLANRILRTNTQKLIVDALLMIVIIGIGISRIYVGVHFASDVLGGWTLGAVTLLISQWIFNKFAGGIS</sequence>
<feature type="transmembrane region" description="Helical" evidence="1">
    <location>
        <begin position="159"/>
        <end position="181"/>
    </location>
</feature>
<feature type="domain" description="Phosphatidic acid phosphatase type 2/haloperoxidase" evidence="2">
    <location>
        <begin position="89"/>
        <end position="202"/>
    </location>
</feature>
<dbReference type="InterPro" id="IPR000326">
    <property type="entry name" value="PAP2/HPO"/>
</dbReference>
<comment type="caution">
    <text evidence="3">The sequence shown here is derived from an EMBL/GenBank/DDBJ whole genome shotgun (WGS) entry which is preliminary data.</text>
</comment>
<name>A0A1E7XCH4_9LACO</name>
<feature type="transmembrane region" description="Helical" evidence="1">
    <location>
        <begin position="90"/>
        <end position="111"/>
    </location>
</feature>
<evidence type="ECO:0000256" key="1">
    <source>
        <dbReference type="SAM" id="Phobius"/>
    </source>
</evidence>
<feature type="transmembrane region" description="Helical" evidence="1">
    <location>
        <begin position="12"/>
        <end position="30"/>
    </location>
</feature>
<dbReference type="STRING" id="481719.LASUN_13840"/>
<dbReference type="Proteomes" id="UP000177010">
    <property type="component" value="Unassembled WGS sequence"/>
</dbReference>
<feature type="transmembrane region" description="Helical" evidence="1">
    <location>
        <begin position="187"/>
        <end position="205"/>
    </location>
</feature>
<reference evidence="3 4" key="1">
    <citation type="submission" date="2016-09" db="EMBL/GenBank/DDBJ databases">
        <title>Genome Sequence of Lactobacillus sunkii Strain CG01.</title>
        <authorList>
            <person name="Poehlein A."/>
            <person name="Gabris C."/>
            <person name="Bengelsdorf F.R."/>
            <person name="Duerre P."/>
            <person name="Daniel R."/>
        </authorList>
    </citation>
    <scope>NUCLEOTIDE SEQUENCE [LARGE SCALE GENOMIC DNA]</scope>
    <source>
        <strain evidence="3 4">CG_D</strain>
    </source>
</reference>
<evidence type="ECO:0000259" key="2">
    <source>
        <dbReference type="SMART" id="SM00014"/>
    </source>
</evidence>
<dbReference type="RefSeq" id="WP_070367899.1">
    <property type="nucleotide sequence ID" value="NZ_JAZHVW010000002.1"/>
</dbReference>
<dbReference type="Gene3D" id="1.20.144.10">
    <property type="entry name" value="Phosphatidic acid phosphatase type 2/haloperoxidase"/>
    <property type="match status" value="2"/>
</dbReference>
<dbReference type="InterPro" id="IPR036938">
    <property type="entry name" value="PAP2/HPO_sf"/>
</dbReference>
<accession>A0A1E7XCH4</accession>
<gene>
    <name evidence="3" type="ORF">LASUN_13840</name>
</gene>
<feature type="transmembrane region" description="Helical" evidence="1">
    <location>
        <begin position="63"/>
        <end position="83"/>
    </location>
</feature>
<evidence type="ECO:0000313" key="3">
    <source>
        <dbReference type="EMBL" id="OFA10833.1"/>
    </source>
</evidence>
<dbReference type="CDD" id="cd03392">
    <property type="entry name" value="PAP2_like_2"/>
    <property type="match status" value="1"/>
</dbReference>
<dbReference type="EMBL" id="MIQE01000012">
    <property type="protein sequence ID" value="OFA10833.1"/>
    <property type="molecule type" value="Genomic_DNA"/>
</dbReference>
<dbReference type="AlphaFoldDB" id="A0A1E7XCH4"/>
<protein>
    <submittedName>
        <fullName evidence="3">Undecaprenyl pyrophosphate phosphatase</fullName>
    </submittedName>
</protein>
<dbReference type="SUPFAM" id="SSF48317">
    <property type="entry name" value="Acid phosphatase/Vanadium-dependent haloperoxidase"/>
    <property type="match status" value="1"/>
</dbReference>
<feature type="transmembrane region" description="Helical" evidence="1">
    <location>
        <begin position="131"/>
        <end position="152"/>
    </location>
</feature>
<dbReference type="SMART" id="SM00014">
    <property type="entry name" value="acidPPc"/>
    <property type="match status" value="1"/>
</dbReference>
<keyword evidence="1" id="KW-0472">Membrane</keyword>
<dbReference type="PANTHER" id="PTHR14969:SF13">
    <property type="entry name" value="AT30094P"/>
    <property type="match status" value="1"/>
</dbReference>
<evidence type="ECO:0000313" key="4">
    <source>
        <dbReference type="Proteomes" id="UP000177010"/>
    </source>
</evidence>
<dbReference type="PANTHER" id="PTHR14969">
    <property type="entry name" value="SPHINGOSINE-1-PHOSPHATE PHOSPHOHYDROLASE"/>
    <property type="match status" value="1"/>
</dbReference>
<keyword evidence="1" id="KW-0812">Transmembrane</keyword>